<evidence type="ECO:0000256" key="2">
    <source>
        <dbReference type="SAM" id="MobiDB-lite"/>
    </source>
</evidence>
<evidence type="ECO:0000313" key="3">
    <source>
        <dbReference type="EMBL" id="TGO91825.1"/>
    </source>
</evidence>
<name>A0A4Z1L4T3_9HELO</name>
<protein>
    <submittedName>
        <fullName evidence="3">Uncharacterized protein</fullName>
    </submittedName>
</protein>
<proteinExistence type="predicted"/>
<comment type="caution">
    <text evidence="3">The sequence shown here is derived from an EMBL/GenBank/DDBJ whole genome shotgun (WGS) entry which is preliminary data.</text>
</comment>
<feature type="region of interest" description="Disordered" evidence="2">
    <location>
        <begin position="330"/>
        <end position="352"/>
    </location>
</feature>
<dbReference type="AlphaFoldDB" id="A0A4Z1L4T3"/>
<gene>
    <name evidence="3" type="ORF">BPOR_0017g00070</name>
</gene>
<feature type="compositionally biased region" description="Basic and acidic residues" evidence="2">
    <location>
        <begin position="415"/>
        <end position="427"/>
    </location>
</feature>
<feature type="region of interest" description="Disordered" evidence="2">
    <location>
        <begin position="20"/>
        <end position="40"/>
    </location>
</feature>
<feature type="compositionally biased region" description="Polar residues" evidence="2">
    <location>
        <begin position="377"/>
        <end position="411"/>
    </location>
</feature>
<keyword evidence="1" id="KW-0175">Coiled coil</keyword>
<evidence type="ECO:0000256" key="1">
    <source>
        <dbReference type="SAM" id="Coils"/>
    </source>
</evidence>
<feature type="compositionally biased region" description="Basic residues" evidence="2">
    <location>
        <begin position="428"/>
        <end position="437"/>
    </location>
</feature>
<sequence>MAVTWETPKLTLLNRFRTTSSSSSTFSFSSSEDNESTLDNKAQALRKERTGNSCEKKSNMEKLERVIIFFRYPSHHSQKVSHKPLPARPMEPNTPYRSPRPSNKITKGREMVDQQVGGESSSKGSPLPVNPSSKCPFDHLTNSQASVDVCHPGSVYWESAEGRGSTLLEYSDIEMGMEVAGHGNGERTGGAVGSVKPRVRLPVMTQGTINSVAITQLQDELEDAKKELDKQRAISVPSKDEIILPKRMNLPQMMEMFPAVGDQINAKMDQKLNDVREEYEMKLKRLQDDHNEELLRIGAIASEAESRLLAAEEKLRGSAVFGQRSQHESFGNVLPGIQNSHGPSRHTTSGRQDIYQPAPLTNPFRNNRLANGDGPSTPLTTPFRNNELVNGDGSTTPLTNPFRNNRWANSHGQKRGYDERIQPEFRRDGKRVKREQF</sequence>
<accession>A0A4Z1L4T3</accession>
<keyword evidence="4" id="KW-1185">Reference proteome</keyword>
<feature type="compositionally biased region" description="Polar residues" evidence="2">
    <location>
        <begin position="337"/>
        <end position="351"/>
    </location>
</feature>
<dbReference type="EMBL" id="PQXO01000017">
    <property type="protein sequence ID" value="TGO91825.1"/>
    <property type="molecule type" value="Genomic_DNA"/>
</dbReference>
<dbReference type="Proteomes" id="UP000297280">
    <property type="component" value="Unassembled WGS sequence"/>
</dbReference>
<organism evidence="3 4">
    <name type="scientific">Botrytis porri</name>
    <dbReference type="NCBI Taxonomy" id="87229"/>
    <lineage>
        <taxon>Eukaryota</taxon>
        <taxon>Fungi</taxon>
        <taxon>Dikarya</taxon>
        <taxon>Ascomycota</taxon>
        <taxon>Pezizomycotina</taxon>
        <taxon>Leotiomycetes</taxon>
        <taxon>Helotiales</taxon>
        <taxon>Sclerotiniaceae</taxon>
        <taxon>Botrytis</taxon>
    </lineage>
</organism>
<evidence type="ECO:0000313" key="4">
    <source>
        <dbReference type="Proteomes" id="UP000297280"/>
    </source>
</evidence>
<dbReference type="STRING" id="87229.A0A4Z1L4T3"/>
<feature type="compositionally biased region" description="Low complexity" evidence="2">
    <location>
        <begin position="20"/>
        <end position="31"/>
    </location>
</feature>
<feature type="region of interest" description="Disordered" evidence="2">
    <location>
        <begin position="78"/>
        <end position="136"/>
    </location>
</feature>
<feature type="coiled-coil region" evidence="1">
    <location>
        <begin position="265"/>
        <end position="296"/>
    </location>
</feature>
<reference evidence="3 4" key="1">
    <citation type="submission" date="2017-12" db="EMBL/GenBank/DDBJ databases">
        <title>Comparative genomics of Botrytis spp.</title>
        <authorList>
            <person name="Valero-Jimenez C.A."/>
            <person name="Tapia P."/>
            <person name="Veloso J."/>
            <person name="Silva-Moreno E."/>
            <person name="Staats M."/>
            <person name="Valdes J.H."/>
            <person name="Van Kan J.A.L."/>
        </authorList>
    </citation>
    <scope>NUCLEOTIDE SEQUENCE [LARGE SCALE GENOMIC DNA]</scope>
    <source>
        <strain evidence="3 4">MUCL3349</strain>
    </source>
</reference>
<feature type="region of interest" description="Disordered" evidence="2">
    <location>
        <begin position="368"/>
        <end position="437"/>
    </location>
</feature>